<proteinExistence type="inferred from homology"/>
<keyword evidence="3" id="KW-0285">Flavoprotein</keyword>
<dbReference type="InterPro" id="IPR007867">
    <property type="entry name" value="GMC_OxRtase_C"/>
</dbReference>
<dbReference type="AlphaFoldDB" id="A0A1J8Q930"/>
<dbReference type="SUPFAM" id="SSF54373">
    <property type="entry name" value="FAD-linked reductases, C-terminal domain"/>
    <property type="match status" value="2"/>
</dbReference>
<keyword evidence="7" id="KW-0472">Membrane</keyword>
<dbReference type="PANTHER" id="PTHR11552:SF147">
    <property type="entry name" value="CHOLINE DEHYDROGENASE, MITOCHONDRIAL"/>
    <property type="match status" value="1"/>
</dbReference>
<evidence type="ECO:0000256" key="5">
    <source>
        <dbReference type="PIRSR" id="PIRSR000137-1"/>
    </source>
</evidence>
<dbReference type="Gene3D" id="3.50.50.60">
    <property type="entry name" value="FAD/NAD(P)-binding domain"/>
    <property type="match status" value="1"/>
</dbReference>
<feature type="transmembrane region" description="Helical" evidence="7">
    <location>
        <begin position="27"/>
        <end position="45"/>
    </location>
</feature>
<dbReference type="InterPro" id="IPR036188">
    <property type="entry name" value="FAD/NAD-bd_sf"/>
</dbReference>
<evidence type="ECO:0000313" key="10">
    <source>
        <dbReference type="Proteomes" id="UP000183567"/>
    </source>
</evidence>
<keyword evidence="7" id="KW-1133">Transmembrane helix</keyword>
<evidence type="ECO:0000256" key="6">
    <source>
        <dbReference type="PIRSR" id="PIRSR000137-2"/>
    </source>
</evidence>
<protein>
    <recommendedName>
        <fullName evidence="8">Glucose-methanol-choline oxidoreductase N-terminal domain-containing protein</fullName>
    </recommendedName>
</protein>
<gene>
    <name evidence="9" type="ORF">AZE42_02074</name>
</gene>
<dbReference type="Pfam" id="PF05199">
    <property type="entry name" value="GMC_oxred_C"/>
    <property type="match status" value="1"/>
</dbReference>
<evidence type="ECO:0000256" key="7">
    <source>
        <dbReference type="SAM" id="Phobius"/>
    </source>
</evidence>
<feature type="domain" description="Glucose-methanol-choline oxidoreductase N-terminal" evidence="8">
    <location>
        <begin position="340"/>
        <end position="354"/>
    </location>
</feature>
<evidence type="ECO:0000256" key="4">
    <source>
        <dbReference type="ARBA" id="ARBA00022827"/>
    </source>
</evidence>
<feature type="active site" description="Proton donor" evidence="5">
    <location>
        <position position="601"/>
    </location>
</feature>
<dbReference type="EMBL" id="LVVM01006351">
    <property type="protein sequence ID" value="OJA08252.1"/>
    <property type="molecule type" value="Genomic_DNA"/>
</dbReference>
<evidence type="ECO:0000256" key="3">
    <source>
        <dbReference type="ARBA" id="ARBA00022630"/>
    </source>
</evidence>
<dbReference type="PANTHER" id="PTHR11552">
    <property type="entry name" value="GLUCOSE-METHANOL-CHOLINE GMC OXIDOREDUCTASE"/>
    <property type="match status" value="1"/>
</dbReference>
<dbReference type="InterPro" id="IPR000172">
    <property type="entry name" value="GMC_OxRdtase_N"/>
</dbReference>
<organism evidence="9 10">
    <name type="scientific">Rhizopogon vesiculosus</name>
    <dbReference type="NCBI Taxonomy" id="180088"/>
    <lineage>
        <taxon>Eukaryota</taxon>
        <taxon>Fungi</taxon>
        <taxon>Dikarya</taxon>
        <taxon>Basidiomycota</taxon>
        <taxon>Agaricomycotina</taxon>
        <taxon>Agaricomycetes</taxon>
        <taxon>Agaricomycetidae</taxon>
        <taxon>Boletales</taxon>
        <taxon>Suillineae</taxon>
        <taxon>Rhizopogonaceae</taxon>
        <taxon>Rhizopogon</taxon>
    </lineage>
</organism>
<feature type="binding site" evidence="6">
    <location>
        <position position="297"/>
    </location>
    <ligand>
        <name>FAD</name>
        <dbReference type="ChEBI" id="CHEBI:57692"/>
    </ligand>
</feature>
<dbReference type="STRING" id="180088.A0A1J8Q930"/>
<reference evidence="9 10" key="1">
    <citation type="submission" date="2016-03" db="EMBL/GenBank/DDBJ databases">
        <title>Comparative genomics of the ectomycorrhizal sister species Rhizopogon vinicolor and Rhizopogon vesiculosus (Basidiomycota: Boletales) reveals a divergence of the mating type B locus.</title>
        <authorList>
            <person name="Mujic A.B."/>
            <person name="Kuo A."/>
            <person name="Tritt A."/>
            <person name="Lipzen A."/>
            <person name="Chen C."/>
            <person name="Johnson J."/>
            <person name="Sharma A."/>
            <person name="Barry K."/>
            <person name="Grigoriev I.V."/>
            <person name="Spatafora J.W."/>
        </authorList>
    </citation>
    <scope>NUCLEOTIDE SEQUENCE [LARGE SCALE GENOMIC DNA]</scope>
    <source>
        <strain evidence="9 10">AM-OR11-056</strain>
    </source>
</reference>
<dbReference type="Proteomes" id="UP000183567">
    <property type="component" value="Unassembled WGS sequence"/>
</dbReference>
<name>A0A1J8Q930_9AGAM</name>
<comment type="cofactor">
    <cofactor evidence="1 6">
        <name>FAD</name>
        <dbReference type="ChEBI" id="CHEBI:57692"/>
    </cofactor>
</comment>
<dbReference type="GO" id="GO:0016614">
    <property type="term" value="F:oxidoreductase activity, acting on CH-OH group of donors"/>
    <property type="evidence" value="ECO:0007669"/>
    <property type="project" value="InterPro"/>
</dbReference>
<dbReference type="OrthoDB" id="269227at2759"/>
<comment type="caution">
    <text evidence="9">The sequence shown here is derived from an EMBL/GenBank/DDBJ whole genome shotgun (WGS) entry which is preliminary data.</text>
</comment>
<evidence type="ECO:0000256" key="2">
    <source>
        <dbReference type="ARBA" id="ARBA00010790"/>
    </source>
</evidence>
<evidence type="ECO:0000259" key="8">
    <source>
        <dbReference type="PROSITE" id="PS00624"/>
    </source>
</evidence>
<dbReference type="Gene3D" id="3.30.560.10">
    <property type="entry name" value="Glucose Oxidase, domain 3"/>
    <property type="match status" value="1"/>
</dbReference>
<evidence type="ECO:0000313" key="9">
    <source>
        <dbReference type="EMBL" id="OJA08252.1"/>
    </source>
</evidence>
<accession>A0A1J8Q930</accession>
<feature type="active site" description="Proton acceptor" evidence="5">
    <location>
        <position position="641"/>
    </location>
</feature>
<keyword evidence="10" id="KW-1185">Reference proteome</keyword>
<evidence type="ECO:0000256" key="1">
    <source>
        <dbReference type="ARBA" id="ARBA00001974"/>
    </source>
</evidence>
<dbReference type="PIRSF" id="PIRSF000137">
    <property type="entry name" value="Alcohol_oxidase"/>
    <property type="match status" value="1"/>
</dbReference>
<dbReference type="Pfam" id="PF00732">
    <property type="entry name" value="GMC_oxred_N"/>
    <property type="match status" value="1"/>
</dbReference>
<feature type="binding site" evidence="6">
    <location>
        <begin position="160"/>
        <end position="163"/>
    </location>
    <ligand>
        <name>FAD</name>
        <dbReference type="ChEBI" id="CHEBI:57692"/>
    </ligand>
</feature>
<dbReference type="InterPro" id="IPR012132">
    <property type="entry name" value="GMC_OxRdtase"/>
</dbReference>
<dbReference type="SUPFAM" id="SSF51905">
    <property type="entry name" value="FAD/NAD(P)-binding domain"/>
    <property type="match status" value="1"/>
</dbReference>
<dbReference type="GO" id="GO:0050660">
    <property type="term" value="F:flavin adenine dinucleotide binding"/>
    <property type="evidence" value="ECO:0007669"/>
    <property type="project" value="InterPro"/>
</dbReference>
<dbReference type="PROSITE" id="PS00624">
    <property type="entry name" value="GMC_OXRED_2"/>
    <property type="match status" value="1"/>
</dbReference>
<keyword evidence="4 6" id="KW-0274">FAD</keyword>
<keyword evidence="7" id="KW-0812">Transmembrane</keyword>
<comment type="similarity">
    <text evidence="2">Belongs to the GMC oxidoreductase family.</text>
</comment>
<sequence>MIHTDMFAKLFQLLDILKARTGTRTRLSVGVATGVAALTVILRLLTAKQSKLITDYAKVARKVDDNGLEFDEWDFIIVGGGTAGCVLASRLSEDPNLRVLLIEAGGSSKDVVHSKIPSAFGQLFRSPVDYHLYTEPQLYAGNKKKYWPRAKLLGGCSSMNAMVAQYGAPSDFDEWAEITGDESWSWNNFSKYIRKFEKYTPDPRFPGVDPLLRGADGPVEIGYNKHIWPGCKAFVEASMKLGIPFSPDFCTTKGTNGTNKIMTYINSKSTRVTTESAYLTDEVLARPNLKVVTYARVTKIIFDTSTGVPRATGVEFASKSHKVGPKFRARATKEVIVSCGTVHSPQILMLSGIGPAAQLLHHNIHVVLDAPSVGTNLMDHPAFNLRLNQKFGMSFNHLRPHNLRTTRLFIRDLLRYQLFGTGPIASNIGESAAFFRSDDPVLFSPAEYNHDIEDSSSGPDAPDLEILMCTAAGHSHNIPLGRDIHAYQIWTILVLPVPQAKDPSFSNLLILGIIHFSTLGKPIYLLQPTMYLLRASYLETKHDIDVLVRGIRAAFKIAHTAPMTSITDVQSTDPLLDHHFSRLGDAELADMVRDRVETIYHPIGTCSMGPGGVVDSDLRVKGTQGLRVCDASVFPKLVSGHPTGAVIATAEKLADAIKAHYCTK</sequence>